<dbReference type="PANTHER" id="PTHR32546">
    <property type="entry name" value="G-PROTEIN COUPLED RECEPTOR 158-RELATED"/>
    <property type="match status" value="1"/>
</dbReference>
<protein>
    <submittedName>
        <fullName evidence="9">Probable G-protein coupled receptor 158</fullName>
    </submittedName>
</protein>
<evidence type="ECO:0000256" key="3">
    <source>
        <dbReference type="ARBA" id="ARBA00022475"/>
    </source>
</evidence>
<evidence type="ECO:0000313" key="9">
    <source>
        <dbReference type="RefSeq" id="XP_018334461.1"/>
    </source>
</evidence>
<keyword evidence="5 9" id="KW-0675">Receptor</keyword>
<dbReference type="GO" id="GO:0005886">
    <property type="term" value="C:plasma membrane"/>
    <property type="evidence" value="ECO:0007669"/>
    <property type="project" value="UniProtKB-SubCell"/>
</dbReference>
<dbReference type="RefSeq" id="XP_018334461.1">
    <property type="nucleotide sequence ID" value="XM_018478959.1"/>
</dbReference>
<keyword evidence="8" id="KW-1185">Reference proteome</keyword>
<dbReference type="GO" id="GO:0004930">
    <property type="term" value="F:G protein-coupled receptor activity"/>
    <property type="evidence" value="ECO:0007669"/>
    <property type="project" value="UniProtKB-KW"/>
</dbReference>
<evidence type="ECO:0000256" key="6">
    <source>
        <dbReference type="ARBA" id="ARBA00023180"/>
    </source>
</evidence>
<sequence length="116" mass="13448">MVLAVFVYMAAYVAISLNFHYENFDLLYKGVISDNMNYVACKPLWWDYVTEIGELSILVFGIHLSHACRNAKTQFNMVYAHLTVLELRSIGTRTKRLQERGSCPRVRERTTTYICS</sequence>
<dbReference type="Proteomes" id="UP000192223">
    <property type="component" value="Unplaced"/>
</dbReference>
<evidence type="ECO:0000256" key="4">
    <source>
        <dbReference type="ARBA" id="ARBA00023040"/>
    </source>
</evidence>
<dbReference type="InterPro" id="IPR043458">
    <property type="entry name" value="GPR158/179"/>
</dbReference>
<organism evidence="8 9">
    <name type="scientific">Agrilus planipennis</name>
    <name type="common">Emerald ash borer</name>
    <name type="synonym">Agrilus marcopoli</name>
    <dbReference type="NCBI Taxonomy" id="224129"/>
    <lineage>
        <taxon>Eukaryota</taxon>
        <taxon>Metazoa</taxon>
        <taxon>Ecdysozoa</taxon>
        <taxon>Arthropoda</taxon>
        <taxon>Hexapoda</taxon>
        <taxon>Insecta</taxon>
        <taxon>Pterygota</taxon>
        <taxon>Neoptera</taxon>
        <taxon>Endopterygota</taxon>
        <taxon>Coleoptera</taxon>
        <taxon>Polyphaga</taxon>
        <taxon>Elateriformia</taxon>
        <taxon>Buprestoidea</taxon>
        <taxon>Buprestidae</taxon>
        <taxon>Agrilinae</taxon>
        <taxon>Agrilus</taxon>
    </lineage>
</organism>
<dbReference type="OrthoDB" id="5823771at2759"/>
<keyword evidence="7" id="KW-0807">Transducer</keyword>
<accession>A0A1W4XE98</accession>
<dbReference type="PANTHER" id="PTHR32546:SF26">
    <property type="entry name" value="SMOG, ISOFORM D"/>
    <property type="match status" value="1"/>
</dbReference>
<evidence type="ECO:0000256" key="5">
    <source>
        <dbReference type="ARBA" id="ARBA00023170"/>
    </source>
</evidence>
<gene>
    <name evidence="9" type="primary">LOC108743393</name>
</gene>
<keyword evidence="4" id="KW-0297">G-protein coupled receptor</keyword>
<evidence type="ECO:0000256" key="7">
    <source>
        <dbReference type="ARBA" id="ARBA00023224"/>
    </source>
</evidence>
<keyword evidence="3" id="KW-0472">Membrane</keyword>
<name>A0A1W4XE98_AGRPL</name>
<reference evidence="9" key="1">
    <citation type="submission" date="2025-08" db="UniProtKB">
        <authorList>
            <consortium name="RefSeq"/>
        </authorList>
    </citation>
    <scope>IDENTIFICATION</scope>
    <source>
        <tissue evidence="9">Entire body</tissue>
    </source>
</reference>
<dbReference type="STRING" id="224129.A0A1W4XE98"/>
<evidence type="ECO:0000313" key="8">
    <source>
        <dbReference type="Proteomes" id="UP000192223"/>
    </source>
</evidence>
<comment type="subcellular location">
    <subcellularLocation>
        <location evidence="1">Cell membrane</location>
        <topology evidence="1">Multi-pass membrane protein</topology>
    </subcellularLocation>
</comment>
<evidence type="ECO:0000256" key="2">
    <source>
        <dbReference type="ARBA" id="ARBA00007242"/>
    </source>
</evidence>
<dbReference type="InParanoid" id="A0A1W4XE98"/>
<proteinExistence type="inferred from homology"/>
<dbReference type="AlphaFoldDB" id="A0A1W4XE98"/>
<dbReference type="GeneID" id="108743393"/>
<keyword evidence="3" id="KW-1003">Cell membrane</keyword>
<dbReference type="KEGG" id="apln:108743393"/>
<evidence type="ECO:0000256" key="1">
    <source>
        <dbReference type="ARBA" id="ARBA00004651"/>
    </source>
</evidence>
<keyword evidence="6" id="KW-0325">Glycoprotein</keyword>
<comment type="similarity">
    <text evidence="2">Belongs to the G-protein coupled receptor 3 family.</text>
</comment>